<evidence type="ECO:0000259" key="12">
    <source>
        <dbReference type="SMART" id="SM00835"/>
    </source>
</evidence>
<dbReference type="SMART" id="SM00835">
    <property type="entry name" value="Cupin_1"/>
    <property type="match status" value="1"/>
</dbReference>
<evidence type="ECO:0000256" key="2">
    <source>
        <dbReference type="ARBA" id="ARBA00007456"/>
    </source>
</evidence>
<feature type="binding site" evidence="9">
    <location>
        <position position="114"/>
    </location>
    <ligand>
        <name>Mn(2+)</name>
        <dbReference type="ChEBI" id="CHEBI:29035"/>
    </ligand>
</feature>
<gene>
    <name evidence="13" type="ORF">AAHA92_00938</name>
</gene>
<dbReference type="SUPFAM" id="SSF51182">
    <property type="entry name" value="RmlC-like cupins"/>
    <property type="match status" value="1"/>
</dbReference>
<accession>A0ABD1IMB3</accession>
<dbReference type="Proteomes" id="UP001567538">
    <property type="component" value="Unassembled WGS sequence"/>
</dbReference>
<evidence type="ECO:0000256" key="6">
    <source>
        <dbReference type="ARBA" id="ARBA00023157"/>
    </source>
</evidence>
<evidence type="ECO:0000256" key="3">
    <source>
        <dbReference type="ARBA" id="ARBA00022523"/>
    </source>
</evidence>
<name>A0ABD1IMB3_SALDI</name>
<evidence type="ECO:0000256" key="7">
    <source>
        <dbReference type="ARBA" id="ARBA00023211"/>
    </source>
</evidence>
<evidence type="ECO:0000256" key="9">
    <source>
        <dbReference type="PIRSR" id="PIRSR601929-2"/>
    </source>
</evidence>
<dbReference type="GO" id="GO:0048046">
    <property type="term" value="C:apoplast"/>
    <property type="evidence" value="ECO:0007669"/>
    <property type="project" value="UniProtKB-SubCell"/>
</dbReference>
<comment type="caution">
    <text evidence="13">The sequence shown here is derived from an EMBL/GenBank/DDBJ whole genome shotgun (WGS) entry which is preliminary data.</text>
</comment>
<dbReference type="EMBL" id="JBEAFC010000001">
    <property type="protein sequence ID" value="KAL1569462.1"/>
    <property type="molecule type" value="Genomic_DNA"/>
</dbReference>
<evidence type="ECO:0000313" key="13">
    <source>
        <dbReference type="EMBL" id="KAL1569462.1"/>
    </source>
</evidence>
<feature type="binding site" evidence="9">
    <location>
        <position position="112"/>
    </location>
    <ligand>
        <name>Mn(2+)</name>
        <dbReference type="ChEBI" id="CHEBI:29035"/>
    </ligand>
</feature>
<feature type="binding site" evidence="8">
    <location>
        <position position="119"/>
    </location>
    <ligand>
        <name>oxalate</name>
        <dbReference type="ChEBI" id="CHEBI:30623"/>
    </ligand>
</feature>
<organism evidence="13 14">
    <name type="scientific">Salvia divinorum</name>
    <name type="common">Maria pastora</name>
    <name type="synonym">Diviner's sage</name>
    <dbReference type="NCBI Taxonomy" id="28513"/>
    <lineage>
        <taxon>Eukaryota</taxon>
        <taxon>Viridiplantae</taxon>
        <taxon>Streptophyta</taxon>
        <taxon>Embryophyta</taxon>
        <taxon>Tracheophyta</taxon>
        <taxon>Spermatophyta</taxon>
        <taxon>Magnoliopsida</taxon>
        <taxon>eudicotyledons</taxon>
        <taxon>Gunneridae</taxon>
        <taxon>Pentapetalae</taxon>
        <taxon>asterids</taxon>
        <taxon>lamiids</taxon>
        <taxon>Lamiales</taxon>
        <taxon>Lamiaceae</taxon>
        <taxon>Nepetoideae</taxon>
        <taxon>Mentheae</taxon>
        <taxon>Salviinae</taxon>
        <taxon>Salvia</taxon>
        <taxon>Salvia subgen. Calosphace</taxon>
    </lineage>
</organism>
<dbReference type="InterPro" id="IPR001929">
    <property type="entry name" value="Germin"/>
</dbReference>
<dbReference type="PANTHER" id="PTHR31238">
    <property type="entry name" value="GERMIN-LIKE PROTEIN SUBFAMILY 3 MEMBER 3"/>
    <property type="match status" value="1"/>
</dbReference>
<dbReference type="Gene3D" id="2.60.120.10">
    <property type="entry name" value="Jelly Rolls"/>
    <property type="match status" value="1"/>
</dbReference>
<dbReference type="PROSITE" id="PS00725">
    <property type="entry name" value="GERMIN"/>
    <property type="match status" value="1"/>
</dbReference>
<evidence type="ECO:0000256" key="4">
    <source>
        <dbReference type="ARBA" id="ARBA00022525"/>
    </source>
</evidence>
<feature type="binding site" evidence="9">
    <location>
        <position position="119"/>
    </location>
    <ligand>
        <name>Mn(2+)</name>
        <dbReference type="ChEBI" id="CHEBI:29035"/>
    </ligand>
</feature>
<dbReference type="Pfam" id="PF00190">
    <property type="entry name" value="Cupin_1"/>
    <property type="match status" value="1"/>
</dbReference>
<sequence length="230" mass="25430">MKSSNLLLLFISTLSLFWFLSSAADPDPLQDFCVSVNDTNGIFVNGKLCKDPSAVTEDDFYYAAGLHEPQPITSPFGTKITMAFERQFPALNTQGVAISRIDFAPRGLNPPHSHPRASEIIVVLQGMLYTGFISSNPHDPNANGTLYAKILRPGDVFIFPRGLLHFQYNIGQDNAVAFVSFNSQNPGVVTPSRLLFGSQPPVYARVLADTFQIDEKMVEYLQSLRWVGNN</sequence>
<keyword evidence="5 8" id="KW-0479">Metal-binding</keyword>
<feature type="binding site" evidence="8">
    <location>
        <position position="109"/>
    </location>
    <ligand>
        <name>oxalate</name>
        <dbReference type="ChEBI" id="CHEBI:30623"/>
    </ligand>
</feature>
<dbReference type="AlphaFoldDB" id="A0ABD1IMB3"/>
<feature type="signal peptide" evidence="11">
    <location>
        <begin position="1"/>
        <end position="23"/>
    </location>
</feature>
<keyword evidence="4 11" id="KW-0964">Secreted</keyword>
<evidence type="ECO:0000313" key="14">
    <source>
        <dbReference type="Proteomes" id="UP001567538"/>
    </source>
</evidence>
<feature type="chain" id="PRO_5044530574" description="Germin-like protein" evidence="11">
    <location>
        <begin position="24"/>
        <end position="230"/>
    </location>
</feature>
<keyword evidence="7 8" id="KW-0464">Manganese</keyword>
<feature type="binding site" evidence="9">
    <location>
        <position position="165"/>
    </location>
    <ligand>
        <name>Mn(2+)</name>
        <dbReference type="ChEBI" id="CHEBI:29035"/>
    </ligand>
</feature>
<feature type="binding site" evidence="8">
    <location>
        <position position="114"/>
    </location>
    <ligand>
        <name>oxalate</name>
        <dbReference type="ChEBI" id="CHEBI:30623"/>
    </ligand>
</feature>
<dbReference type="InterPro" id="IPR011051">
    <property type="entry name" value="RmlC_Cupin_sf"/>
</dbReference>
<feature type="domain" description="Cupin type-1" evidence="12">
    <location>
        <begin position="64"/>
        <end position="219"/>
    </location>
</feature>
<dbReference type="FunFam" id="2.60.120.10:FF:000005">
    <property type="entry name" value="Germin-like protein subfamily 1 member 8"/>
    <property type="match status" value="1"/>
</dbReference>
<dbReference type="InterPro" id="IPR014710">
    <property type="entry name" value="RmlC-like_jellyroll"/>
</dbReference>
<dbReference type="PRINTS" id="PR00325">
    <property type="entry name" value="GERMIN"/>
</dbReference>
<evidence type="ECO:0000256" key="11">
    <source>
        <dbReference type="RuleBase" id="RU366015"/>
    </source>
</evidence>
<keyword evidence="11" id="KW-0732">Signal</keyword>
<evidence type="ECO:0000256" key="8">
    <source>
        <dbReference type="PIRSR" id="PIRSR601929-1"/>
    </source>
</evidence>
<dbReference type="InterPro" id="IPR019780">
    <property type="entry name" value="Germin_Mn-BS"/>
</dbReference>
<proteinExistence type="inferred from homology"/>
<dbReference type="GO" id="GO:0030145">
    <property type="term" value="F:manganese ion binding"/>
    <property type="evidence" value="ECO:0007669"/>
    <property type="project" value="UniProtKB-UniRule"/>
</dbReference>
<reference evidence="13 14" key="1">
    <citation type="submission" date="2024-06" db="EMBL/GenBank/DDBJ databases">
        <title>A chromosome level genome sequence of Diviner's sage (Salvia divinorum).</title>
        <authorList>
            <person name="Ford S.A."/>
            <person name="Ro D.-K."/>
            <person name="Ness R.W."/>
            <person name="Phillips M.A."/>
        </authorList>
    </citation>
    <scope>NUCLEOTIDE SEQUENCE [LARGE SCALE GENOMIC DNA]</scope>
    <source>
        <strain evidence="13">SAF-2024a</strain>
        <tissue evidence="13">Leaf</tissue>
    </source>
</reference>
<evidence type="ECO:0000256" key="10">
    <source>
        <dbReference type="PIRSR" id="PIRSR601929-3"/>
    </source>
</evidence>
<dbReference type="InterPro" id="IPR006045">
    <property type="entry name" value="Cupin_1"/>
</dbReference>
<keyword evidence="14" id="KW-1185">Reference proteome</keyword>
<protein>
    <recommendedName>
        <fullName evidence="11">Germin-like protein</fullName>
    </recommendedName>
</protein>
<comment type="subcellular location">
    <subcellularLocation>
        <location evidence="1 11">Secreted</location>
        <location evidence="1 11">Extracellular space</location>
        <location evidence="1 11">Apoplast</location>
    </subcellularLocation>
</comment>
<dbReference type="CDD" id="cd02241">
    <property type="entry name" value="cupin_OxOx"/>
    <property type="match status" value="1"/>
</dbReference>
<keyword evidence="3 11" id="KW-0052">Apoplast</keyword>
<evidence type="ECO:0000256" key="5">
    <source>
        <dbReference type="ARBA" id="ARBA00022723"/>
    </source>
</evidence>
<evidence type="ECO:0000256" key="1">
    <source>
        <dbReference type="ARBA" id="ARBA00004271"/>
    </source>
</evidence>
<comment type="similarity">
    <text evidence="2 11">Belongs to the germin family.</text>
</comment>
<keyword evidence="6 10" id="KW-1015">Disulfide bond</keyword>
<feature type="disulfide bond" evidence="10">
    <location>
        <begin position="33"/>
        <end position="49"/>
    </location>
</feature>